<reference evidence="3" key="1">
    <citation type="submission" date="2021-11" db="EMBL/GenBank/DDBJ databases">
        <authorList>
            <consortium name="Genoscope - CEA"/>
            <person name="William W."/>
        </authorList>
    </citation>
    <scope>NUCLEOTIDE SEQUENCE</scope>
</reference>
<feature type="region of interest" description="Disordered" evidence="1">
    <location>
        <begin position="132"/>
        <end position="172"/>
    </location>
</feature>
<name>A0A8J2WYJ0_9STRA</name>
<dbReference type="Gene3D" id="2.40.50.140">
    <property type="entry name" value="Nucleic acid-binding proteins"/>
    <property type="match status" value="1"/>
</dbReference>
<feature type="domain" description="CSD" evidence="2">
    <location>
        <begin position="79"/>
        <end position="146"/>
    </location>
</feature>
<proteinExistence type="predicted"/>
<keyword evidence="4" id="KW-1185">Reference proteome</keyword>
<dbReference type="GO" id="GO:0003676">
    <property type="term" value="F:nucleic acid binding"/>
    <property type="evidence" value="ECO:0007669"/>
    <property type="project" value="InterPro"/>
</dbReference>
<dbReference type="AlphaFoldDB" id="A0A8J2WYJ0"/>
<feature type="non-terminal residue" evidence="3">
    <location>
        <position position="1"/>
    </location>
</feature>
<evidence type="ECO:0000313" key="4">
    <source>
        <dbReference type="Proteomes" id="UP000789595"/>
    </source>
</evidence>
<dbReference type="PANTHER" id="PTHR46565">
    <property type="entry name" value="COLD SHOCK DOMAIN PROTEIN 2"/>
    <property type="match status" value="1"/>
</dbReference>
<dbReference type="SUPFAM" id="SSF50249">
    <property type="entry name" value="Nucleic acid-binding proteins"/>
    <property type="match status" value="1"/>
</dbReference>
<dbReference type="EMBL" id="CAKKNE010000003">
    <property type="protein sequence ID" value="CAH0372684.1"/>
    <property type="molecule type" value="Genomic_DNA"/>
</dbReference>
<feature type="compositionally biased region" description="Basic and acidic residues" evidence="1">
    <location>
        <begin position="159"/>
        <end position="172"/>
    </location>
</feature>
<organism evidence="3 4">
    <name type="scientific">Pelagomonas calceolata</name>
    <dbReference type="NCBI Taxonomy" id="35677"/>
    <lineage>
        <taxon>Eukaryota</taxon>
        <taxon>Sar</taxon>
        <taxon>Stramenopiles</taxon>
        <taxon>Ochrophyta</taxon>
        <taxon>Pelagophyceae</taxon>
        <taxon>Pelagomonadales</taxon>
        <taxon>Pelagomonadaceae</taxon>
        <taxon>Pelagomonas</taxon>
    </lineage>
</organism>
<dbReference type="Pfam" id="PF00313">
    <property type="entry name" value="CSD"/>
    <property type="match status" value="1"/>
</dbReference>
<dbReference type="OrthoDB" id="422005at2759"/>
<evidence type="ECO:0000313" key="3">
    <source>
        <dbReference type="EMBL" id="CAH0372684.1"/>
    </source>
</evidence>
<dbReference type="SMART" id="SM00357">
    <property type="entry name" value="CSP"/>
    <property type="match status" value="1"/>
</dbReference>
<dbReference type="InterPro" id="IPR012340">
    <property type="entry name" value="NA-bd_OB-fold"/>
</dbReference>
<sequence>LELFVLAVPSVWLGVLARAAPSIGPHFMYILELVMMFLGLRASRSLAPRALAAPRRAAPALRARSLAVTMSSEASAGAKMQGTVKWFNTVKGYGFITPEAGGGGDVFVHQTQIYARGFRSLAEGEEVEYEVELDESGRQRAISVTGPEGDYVQGAPRPPRADDYDAKYDETY</sequence>
<dbReference type="CDD" id="cd04458">
    <property type="entry name" value="CSP_CDS"/>
    <property type="match status" value="1"/>
</dbReference>
<comment type="caution">
    <text evidence="3">The sequence shown here is derived from an EMBL/GenBank/DDBJ whole genome shotgun (WGS) entry which is preliminary data.</text>
</comment>
<dbReference type="PANTHER" id="PTHR46565:SF20">
    <property type="entry name" value="COLD SHOCK DOMAIN-CONTAINING PROTEIN 4"/>
    <property type="match status" value="1"/>
</dbReference>
<evidence type="ECO:0000256" key="1">
    <source>
        <dbReference type="SAM" id="MobiDB-lite"/>
    </source>
</evidence>
<dbReference type="InterPro" id="IPR002059">
    <property type="entry name" value="CSP_DNA-bd"/>
</dbReference>
<dbReference type="PRINTS" id="PR00050">
    <property type="entry name" value="COLDSHOCK"/>
</dbReference>
<gene>
    <name evidence="3" type="ORF">PECAL_3P26980</name>
</gene>
<dbReference type="InterPro" id="IPR011129">
    <property type="entry name" value="CSD"/>
</dbReference>
<protein>
    <recommendedName>
        <fullName evidence="2">CSD domain-containing protein</fullName>
    </recommendedName>
</protein>
<dbReference type="Proteomes" id="UP000789595">
    <property type="component" value="Unassembled WGS sequence"/>
</dbReference>
<evidence type="ECO:0000259" key="2">
    <source>
        <dbReference type="PROSITE" id="PS51857"/>
    </source>
</evidence>
<dbReference type="PROSITE" id="PS51857">
    <property type="entry name" value="CSD_2"/>
    <property type="match status" value="1"/>
</dbReference>
<accession>A0A8J2WYJ0</accession>